<dbReference type="EMBL" id="BAABHJ010000008">
    <property type="protein sequence ID" value="GAA4608537.1"/>
    <property type="molecule type" value="Genomic_DNA"/>
</dbReference>
<accession>A0ABP8TLU9</accession>
<organism evidence="2 3">
    <name type="scientific">Actinoallomurus liliacearum</name>
    <dbReference type="NCBI Taxonomy" id="1080073"/>
    <lineage>
        <taxon>Bacteria</taxon>
        <taxon>Bacillati</taxon>
        <taxon>Actinomycetota</taxon>
        <taxon>Actinomycetes</taxon>
        <taxon>Streptosporangiales</taxon>
        <taxon>Thermomonosporaceae</taxon>
        <taxon>Actinoallomurus</taxon>
    </lineage>
</organism>
<feature type="compositionally biased region" description="Pro residues" evidence="1">
    <location>
        <begin position="86"/>
        <end position="95"/>
    </location>
</feature>
<gene>
    <name evidence="2" type="ORF">GCM10023195_33550</name>
</gene>
<proteinExistence type="predicted"/>
<dbReference type="Proteomes" id="UP001500212">
    <property type="component" value="Unassembled WGS sequence"/>
</dbReference>
<evidence type="ECO:0000313" key="3">
    <source>
        <dbReference type="Proteomes" id="UP001500212"/>
    </source>
</evidence>
<feature type="compositionally biased region" description="Basic residues" evidence="1">
    <location>
        <begin position="63"/>
        <end position="76"/>
    </location>
</feature>
<comment type="caution">
    <text evidence="2">The sequence shown here is derived from an EMBL/GenBank/DDBJ whole genome shotgun (WGS) entry which is preliminary data.</text>
</comment>
<evidence type="ECO:0000256" key="1">
    <source>
        <dbReference type="SAM" id="MobiDB-lite"/>
    </source>
</evidence>
<reference evidence="3" key="1">
    <citation type="journal article" date="2019" name="Int. J. Syst. Evol. Microbiol.">
        <title>The Global Catalogue of Microorganisms (GCM) 10K type strain sequencing project: providing services to taxonomists for standard genome sequencing and annotation.</title>
        <authorList>
            <consortium name="The Broad Institute Genomics Platform"/>
            <consortium name="The Broad Institute Genome Sequencing Center for Infectious Disease"/>
            <person name="Wu L."/>
            <person name="Ma J."/>
        </authorList>
    </citation>
    <scope>NUCLEOTIDE SEQUENCE [LARGE SCALE GENOMIC DNA]</scope>
    <source>
        <strain evidence="3">JCM 17938</strain>
    </source>
</reference>
<feature type="region of interest" description="Disordered" evidence="1">
    <location>
        <begin position="1"/>
        <end position="95"/>
    </location>
</feature>
<protein>
    <submittedName>
        <fullName evidence="2">Uncharacterized protein</fullName>
    </submittedName>
</protein>
<feature type="compositionally biased region" description="Low complexity" evidence="1">
    <location>
        <begin position="1"/>
        <end position="10"/>
    </location>
</feature>
<sequence length="95" mass="9907">MAPTAGGAEAAADDRAEPPCGEQAVSAPTSSALTVIREEGRLTAPASPQNADKANSPFCPIRPVKRRNRTGRRAFAKKTLPAPCRESPPSPEIAD</sequence>
<evidence type="ECO:0000313" key="2">
    <source>
        <dbReference type="EMBL" id="GAA4608537.1"/>
    </source>
</evidence>
<keyword evidence="3" id="KW-1185">Reference proteome</keyword>
<name>A0ABP8TLU9_9ACTN</name>